<proteinExistence type="predicted"/>
<dbReference type="EMBL" id="CP006570">
    <property type="protein sequence ID" value="AHF79324.1"/>
    <property type="molecule type" value="Genomic_DNA"/>
</dbReference>
<dbReference type="AlphaFoldDB" id="W0HZZ1"/>
<evidence type="ECO:0000256" key="1">
    <source>
        <dbReference type="SAM" id="MobiDB-lite"/>
    </source>
</evidence>
<accession>W0HZZ1</accession>
<dbReference type="InterPro" id="IPR021862">
    <property type="entry name" value="DUF3472"/>
</dbReference>
<dbReference type="InterPro" id="IPR029052">
    <property type="entry name" value="Metallo-depent_PP-like"/>
</dbReference>
<evidence type="ECO:0000313" key="3">
    <source>
        <dbReference type="Proteomes" id="UP000019028"/>
    </source>
</evidence>
<dbReference type="SUPFAM" id="SSF56300">
    <property type="entry name" value="Metallo-dependent phosphatases"/>
    <property type="match status" value="1"/>
</dbReference>
<organism evidence="2 3">
    <name type="scientific">Sodalis praecaptivus</name>
    <dbReference type="NCBI Taxonomy" id="1239307"/>
    <lineage>
        <taxon>Bacteria</taxon>
        <taxon>Pseudomonadati</taxon>
        <taxon>Pseudomonadota</taxon>
        <taxon>Gammaproteobacteria</taxon>
        <taxon>Enterobacterales</taxon>
        <taxon>Bruguierivoracaceae</taxon>
        <taxon>Sodalis</taxon>
    </lineage>
</organism>
<sequence length="753" mass="84049">MKILKSNSGKINNREKAGPSRDAFPTQVALISDIHPTSDDDYHLLSRCLENICLHKLIRQVVIVGGLAGKPAQTRRTRQIIDSALASNPRCHAVVMQGNQSVRGGKNALIEPDLLPPYGRCSHTAKPPVYPETQCGDYWLNGYHFIVLNSDPGGSEPMSLSAQSLDWLQRCLAWDARLDRPIFVIIPQALSFTHRQTAFCDISRYHHERLKDIFEHYPQLVVISGHTHNGFGTIEIMQRSFGTLVEVPSLTATEQGEERKGTGWLLKINSDSLIFEAWDFYRHQPLAAFHHKVSLPQLPALVKKIANWPDNIAQSWRTRADRLLYRVYQNNLPLPGRSVTAQKGYPGDKLYDAAVWKTIDALRKDILKGVNGGEKVAVPTCGPGITACFNQDQAELIYVEHDAPNWDDEAHHDYSGYYFNLGERGGFAGIQRQKDPIIGNFSSPCHALCIIGEGATARSVTENAVQLEWSAENTLATPLGGNDTGRRIAHPMPWHADIRYATVIRRWYVAGERRTHLAMFSYAFANGTWTHYFSASVPGADISFSGYHVVGLSDRFSGDEVNHSGHAVLHLRMDANGQWEQPAYHRHNAAVAHPPYRAAALTPPEAHIQRAAGDELNNTHPSQAVYPRQSAAKPTSIVKPKIMALAAKYEDGILTIEWRNDESTSPQLHYHVEVRRQDLEGELIARQSAIIPQQRKVIFDTLAPLPAGEYYFTLVITSIFNTRSALHYDHFTCDGQYGYDIAARGALLMGTAM</sequence>
<feature type="region of interest" description="Disordered" evidence="1">
    <location>
        <begin position="1"/>
        <end position="22"/>
    </location>
</feature>
<dbReference type="HOGENOM" id="CLU_369558_0_0_6"/>
<dbReference type="KEGG" id="sod:Sant_P0288"/>
<dbReference type="OrthoDB" id="1645838at2"/>
<gene>
    <name evidence="2" type="ORF">Sant_P0288</name>
</gene>
<keyword evidence="2" id="KW-0614">Plasmid</keyword>
<dbReference type="PATRIC" id="fig|1239307.3.peg.4842"/>
<dbReference type="Gene3D" id="3.60.21.10">
    <property type="match status" value="1"/>
</dbReference>
<feature type="compositionally biased region" description="Polar residues" evidence="1">
    <location>
        <begin position="1"/>
        <end position="11"/>
    </location>
</feature>
<name>W0HZZ1_9GAMM</name>
<evidence type="ECO:0000313" key="2">
    <source>
        <dbReference type="EMBL" id="AHF79324.1"/>
    </source>
</evidence>
<dbReference type="Pfam" id="PF11958">
    <property type="entry name" value="DUF3472"/>
    <property type="match status" value="1"/>
</dbReference>
<keyword evidence="3" id="KW-1185">Reference proteome</keyword>
<dbReference type="RefSeq" id="WP_025424458.1">
    <property type="nucleotide sequence ID" value="NZ_CP006570.1"/>
</dbReference>
<reference evidence="2 3" key="1">
    <citation type="journal article" date="2014" name="Genome Biol. Evol.">
        <title>Genome degeneration and adaptation in a nascent stage of symbiosis.</title>
        <authorList>
            <person name="Oakeson K.F."/>
            <person name="Gil R."/>
            <person name="Clayton A.L."/>
            <person name="Dunn D.M."/>
            <person name="von Niederhausern A.C."/>
            <person name="Hamil C."/>
            <person name="Aoyagi A."/>
            <person name="Duval B."/>
            <person name="Baca A."/>
            <person name="Silva F.J."/>
            <person name="Vallier A."/>
            <person name="Jackson D.G."/>
            <person name="Latorre A."/>
            <person name="Weiss R.B."/>
            <person name="Heddi A."/>
            <person name="Moya A."/>
            <person name="Dale C."/>
        </authorList>
    </citation>
    <scope>NUCLEOTIDE SEQUENCE [LARGE SCALE GENOMIC DNA]</scope>
    <source>
        <strain evidence="2 3">HS1</strain>
        <plasmid evidence="3">Plasmid pHS1</plasmid>
    </source>
</reference>
<geneLocation type="plasmid" evidence="2 3">
    <name>pHS1</name>
</geneLocation>
<dbReference type="Proteomes" id="UP000019028">
    <property type="component" value="Plasmid pHS1"/>
</dbReference>
<protein>
    <submittedName>
        <fullName evidence="2">Metallophosphoesterase</fullName>
    </submittedName>
</protein>